<proteinExistence type="predicted"/>
<dbReference type="EMBL" id="KZ819748">
    <property type="protein sequence ID" value="PWN52977.1"/>
    <property type="molecule type" value="Genomic_DNA"/>
</dbReference>
<keyword evidence="2" id="KW-1185">Reference proteome</keyword>
<gene>
    <name evidence="1" type="ORF">IE53DRAFT_366747</name>
</gene>
<evidence type="ECO:0000313" key="2">
    <source>
        <dbReference type="Proteomes" id="UP000245626"/>
    </source>
</evidence>
<organism evidence="1 2">
    <name type="scientific">Violaceomyces palustris</name>
    <dbReference type="NCBI Taxonomy" id="1673888"/>
    <lineage>
        <taxon>Eukaryota</taxon>
        <taxon>Fungi</taxon>
        <taxon>Dikarya</taxon>
        <taxon>Basidiomycota</taxon>
        <taxon>Ustilaginomycotina</taxon>
        <taxon>Ustilaginomycetes</taxon>
        <taxon>Violaceomycetales</taxon>
        <taxon>Violaceomycetaceae</taxon>
        <taxon>Violaceomyces</taxon>
    </lineage>
</organism>
<dbReference type="Proteomes" id="UP000245626">
    <property type="component" value="Unassembled WGS sequence"/>
</dbReference>
<sequence>MPLHLAHHKSYHPYNRANVEKVRRDEEIARLEQEAKEQKGLVAESEAKLRLLKQKASREKNGASTSSNPNANARLRAAEAEILDGKKGALEKFDRSQHDRDFGHGSPSSSRLDIYDSKGHINFWATHEKRDGKSALTHGGRGTTGGNAELIAERKAQAEKFEQSVTLCLGKPASELHPWYSSPDLKSGQERKKTEEQKLEEAYKDSAVKSSNDPLRVMASFLAKRDNARGSREEAPTSSRIGFGRHQALAGSNDPSFSAVNGRRQEDPHSRQALGSRPSPQSLLPSRAGPSSSPSDPLQGLRAESRAREVSERERAEKLIASKMAEKFGRGSMPLETPRTDYLDYSDQFNREDVRAAKVASRHSRRDESARGSAHSRSDVVDRGAFPEGHKEMRLPGEANHEKSALDITTAERSPPSTPPLQQRATAAEQETTKGAGVKELAQSYAGGADPRSESSKAPTESESDARAEHCQGHAESDVQGNDSLLRAYQNQMRKAGKRKASDKDKESDSSGDEPDGLGKQGREVAPYRRTESMYPELFQSMICTVLENESYLFSDEELDCLSAYFMMSYEARYLFVRLLQRKKDAWYRLDRLNYSSEISDINLAVRELSTHFNSPPTEAPKIEDARIEAEMRRARKVEKENAALALPHLSGGSKSSQGSERSGPLSERNQNQLNTINPVLTSQSTSRENALSRFAMTEADMTGGVEEAISQLSLEELKLLAKRMGSTKGTSRATIIDSLLATKSQGTLFGGSQTSPKKPRNKAASPKGKGQLSLNFSPTGKVGSQTERLKQEMASLPGGQCVRLVPEVRSLMDRLAMVYYRGEMFGGAALTTAVLSRSKRRNYPSYTFSRSPFLFPSRDHLLAFERAIGTELKMEQLLTFGNSEEDLRQAKEHFESVYDEWKEAVKECSEAHPDGIDRKVYHRMRFHPGWILSRVVYKGAGCLARFKQHDREKEVLTALLDQKVFRRGKRGDWYDRLALITAHYSEDKTQGKKEALKIAVRGIQDPDTHLIYHDTLQRRIARLESQLRVPKSQQHDFSYSKLKRTTETYIYGTRLDSMAPSKEIPFFLTGSPDKKIKVQADGTWTGFSYGSSTSVNGFQNRKPLLKQIKVEKSRAQPIETFAEILEPMGSCIKQEIDRDPDSLPDFIDPVESRAADEHRNVEPKMVRKDVKASMRSVWRGLDNEPCHVEELCLQHFAEQGFRGYHCEGGVLTMLFALLMWDVLFLPVEGAFETPYQMAPLDLGTDAFCIARASEIRDRLWLIEETGGLDLIKATDERERPKKTWAVGCRWDEYGAEDLLEIAECMGGRSLSVICQMLCEEWEHCTGGMPDLCIWRYKDRTVRFVEVKGPGDRLSETQKVWIDILLRAGVDVQVGLVVEGKKGGHQNNPSAYILFQPSTIDYLRSLLLVGQRSPATPGGSGGKGDPTSSSTSASSSNAISKPLPLPSPSISCLNAHSQSQPTPLQPQLVSFPRTSAPPKPATSRRSKVPKSEVPSLTGEEKLMVQVSNSVHDPHGEDDALYVDSMFRGSGETASTSKAPLLKQRSAAANGEATTPTGSLKVIVSRKGARRASAGGDHQQPIASFVGPIHKPDTHCAFCAGTKALCVPTGKPEGLRSCVECGSSGHPTCMRWGKNQRKVAVTKEYYWRCMECKTCEVCCDKGIDDQIMFCDRCDRGWHLYCLDPPLSKPPRGKWICPTCRALESHVRQVIESPTRGSSSKSRKLTYGSSARSPSASLRQSPLAASYGVWEVGPSYTKVLGLNEDYSGPMNASSPLPMILDDEPNAETVEDARGERQRSPGGGLVVSGRRVRKPTNLDRSFEMRGSTPDASGSWKGKGLDLVSSQDAARPRSANGTTSKTPAFQKALAASAGTTPKNASQARNGGRGRKGKGAAALEGTLTDDHVQGVEGVGGGSSDGERSDSGRRYGGTTPLPPEATDKEGEEEEMEIAQEESEKEDDEEEDEDDDMFGGIITGEEADTSKTKPTVEDVQKFENSKRMAESRLGGAVASLAGSTSGRATKRSTAGVASVLSTPAPAASAGLPLASPWAETGLNGHRSARTLATPTSGRATPTPPGLDPAPTVASGAETGTATPIKMIRFGEFDIDTWFQAPYPEEYSLVPDGRLWICEFCLKYMKSRFMASRHRMKCKMRHPPGDEIYRDGNVSIFEVDGRKNKIYCQNLCLLAKMFLDHKTLYYDVEPFLFYVVTEIDELGAHFVGYFSKEKRSPMNYNVSCIMTLPIRQRRGWGNYLIDISYLLSKKEGRVGSPEKPLSDLGLLSYRNYWTLAVFYYLRTAPDHVSLEDISKATSMTLEDVFYVLREQDMISVSDRQSGKMRTPATTKYRTREGNAAGASPRGRRGRPRGGGAANRAAAAHKEKENAMAIPSEYRIHFDRDYVKAHLKNYETKGHIRVKPEKLKWTPFLVTRTFPQPVLPLTPVLASIEASPIEEAETTTTSSSTAPEPQRPSQVKLEPESALEREEEEKAAATLVDALSLTVEAVKTSTRKRSAPPPGSSLGPARSRTGSRSVSPRKSTRSSGSSAAEGSISNGVIPATPSPRKRDAWIAADPATKTTETPPSVNAAAGSSSLMLDSFSGEAETIPKPSLHHGRNPSELVEPFTPRQQGIAAFELVTPGSRDAEGEDDPDYDLSQAGAKSWKKEEEEEEEERAMDDGDDDTIMLDDGGSSGQGENGLGLFGGADPRGSAAARSFSSTSGNDEFEVANVMLKAKAEQVEVEGDGNGRGSVEQVMGWRGVKTGDHPVEKGGGEERHADAGADGDAGDEADGEGEEMDVDAEGEEDAEYVMNSFGADAEGGGGGGDVEQDQDADADGEYDPDAEAVLDNDVDADGSDEDAPGSDDPDL</sequence>
<name>A0ACD0P4P7_9BASI</name>
<evidence type="ECO:0000313" key="1">
    <source>
        <dbReference type="EMBL" id="PWN52977.1"/>
    </source>
</evidence>
<accession>A0ACD0P4P7</accession>
<reference evidence="1 2" key="1">
    <citation type="journal article" date="2018" name="Mol. Biol. Evol.">
        <title>Broad Genomic Sampling Reveals a Smut Pathogenic Ancestry of the Fungal Clade Ustilaginomycotina.</title>
        <authorList>
            <person name="Kijpornyongpan T."/>
            <person name="Mondo S.J."/>
            <person name="Barry K."/>
            <person name="Sandor L."/>
            <person name="Lee J."/>
            <person name="Lipzen A."/>
            <person name="Pangilinan J."/>
            <person name="LaButti K."/>
            <person name="Hainaut M."/>
            <person name="Henrissat B."/>
            <person name="Grigoriev I.V."/>
            <person name="Spatafora J.W."/>
            <person name="Aime M.C."/>
        </authorList>
    </citation>
    <scope>NUCLEOTIDE SEQUENCE [LARGE SCALE GENOMIC DNA]</scope>
    <source>
        <strain evidence="1 2">SA 807</strain>
    </source>
</reference>
<protein>
    <submittedName>
        <fullName evidence="1">Uncharacterized protein</fullName>
    </submittedName>
</protein>